<dbReference type="GO" id="GO:0006352">
    <property type="term" value="P:DNA-templated transcription initiation"/>
    <property type="evidence" value="ECO:0007669"/>
    <property type="project" value="InterPro"/>
</dbReference>
<dbReference type="NCBIfam" id="TIGR02985">
    <property type="entry name" value="Sig70_bacteroi1"/>
    <property type="match status" value="1"/>
</dbReference>
<evidence type="ECO:0000259" key="6">
    <source>
        <dbReference type="Pfam" id="PF08281"/>
    </source>
</evidence>
<keyword evidence="8" id="KW-1185">Reference proteome</keyword>
<evidence type="ECO:0000256" key="4">
    <source>
        <dbReference type="ARBA" id="ARBA00023163"/>
    </source>
</evidence>
<name>A0A1A9I977_9BACT</name>
<dbReference type="InterPro" id="IPR014284">
    <property type="entry name" value="RNA_pol_sigma-70_dom"/>
</dbReference>
<keyword evidence="2" id="KW-0805">Transcription regulation</keyword>
<evidence type="ECO:0000256" key="3">
    <source>
        <dbReference type="ARBA" id="ARBA00023082"/>
    </source>
</evidence>
<dbReference type="InterPro" id="IPR013249">
    <property type="entry name" value="RNA_pol_sigma70_r4_t2"/>
</dbReference>
<dbReference type="CDD" id="cd06171">
    <property type="entry name" value="Sigma70_r4"/>
    <property type="match status" value="1"/>
</dbReference>
<dbReference type="Gene3D" id="1.10.1740.10">
    <property type="match status" value="1"/>
</dbReference>
<evidence type="ECO:0000313" key="8">
    <source>
        <dbReference type="Proteomes" id="UP000077667"/>
    </source>
</evidence>
<dbReference type="GO" id="GO:0016987">
    <property type="term" value="F:sigma factor activity"/>
    <property type="evidence" value="ECO:0007669"/>
    <property type="project" value="UniProtKB-KW"/>
</dbReference>
<sequence length="193" mass="22527">MIKMGSYYKTLSDEELFLLLKKEDNRAFDEIYKRYRGLLKSLAEKMLESTQVAEDIVQEIFLNLYCRREQIDIKISLKYYLLKAIKFKILNEFRSSGVRNAYRRHLFFQGQLISPENSHFDCEVKDLNTNIQLSINALPDKCKTAFLLSRSEELSYKDISGYMGISVSTVEKHISKALRLLKSNLLVADFSIN</sequence>
<dbReference type="Gene3D" id="1.10.10.10">
    <property type="entry name" value="Winged helix-like DNA-binding domain superfamily/Winged helix DNA-binding domain"/>
    <property type="match status" value="1"/>
</dbReference>
<feature type="domain" description="RNA polymerase sigma-70 region 2" evidence="5">
    <location>
        <begin position="31"/>
        <end position="96"/>
    </location>
</feature>
<dbReference type="PANTHER" id="PTHR43133:SF46">
    <property type="entry name" value="RNA POLYMERASE SIGMA-70 FACTOR ECF SUBFAMILY"/>
    <property type="match status" value="1"/>
</dbReference>
<organism evidence="7 8">
    <name type="scientific">Niabella ginsenosidivorans</name>
    <dbReference type="NCBI Taxonomy" id="1176587"/>
    <lineage>
        <taxon>Bacteria</taxon>
        <taxon>Pseudomonadati</taxon>
        <taxon>Bacteroidota</taxon>
        <taxon>Chitinophagia</taxon>
        <taxon>Chitinophagales</taxon>
        <taxon>Chitinophagaceae</taxon>
        <taxon>Niabella</taxon>
    </lineage>
</organism>
<dbReference type="NCBIfam" id="TIGR02937">
    <property type="entry name" value="sigma70-ECF"/>
    <property type="match status" value="1"/>
</dbReference>
<evidence type="ECO:0000256" key="1">
    <source>
        <dbReference type="ARBA" id="ARBA00010641"/>
    </source>
</evidence>
<dbReference type="STRING" id="1176587.A8C56_20660"/>
<dbReference type="SUPFAM" id="SSF88946">
    <property type="entry name" value="Sigma2 domain of RNA polymerase sigma factors"/>
    <property type="match status" value="1"/>
</dbReference>
<keyword evidence="4" id="KW-0804">Transcription</keyword>
<dbReference type="InterPro" id="IPR036388">
    <property type="entry name" value="WH-like_DNA-bd_sf"/>
</dbReference>
<feature type="domain" description="RNA polymerase sigma factor 70 region 4 type 2" evidence="6">
    <location>
        <begin position="131"/>
        <end position="181"/>
    </location>
</feature>
<dbReference type="InterPro" id="IPR007627">
    <property type="entry name" value="RNA_pol_sigma70_r2"/>
</dbReference>
<dbReference type="InterPro" id="IPR039425">
    <property type="entry name" value="RNA_pol_sigma-70-like"/>
</dbReference>
<evidence type="ECO:0008006" key="9">
    <source>
        <dbReference type="Google" id="ProtNLM"/>
    </source>
</evidence>
<gene>
    <name evidence="7" type="ORF">A8C56_20660</name>
</gene>
<dbReference type="GO" id="GO:0003677">
    <property type="term" value="F:DNA binding"/>
    <property type="evidence" value="ECO:0007669"/>
    <property type="project" value="InterPro"/>
</dbReference>
<dbReference type="Pfam" id="PF08281">
    <property type="entry name" value="Sigma70_r4_2"/>
    <property type="match status" value="1"/>
</dbReference>
<dbReference type="InterPro" id="IPR014327">
    <property type="entry name" value="RNA_pol_sigma70_bacteroid"/>
</dbReference>
<dbReference type="RefSeq" id="WP_067760311.1">
    <property type="nucleotide sequence ID" value="NZ_CP015772.1"/>
</dbReference>
<proteinExistence type="inferred from homology"/>
<evidence type="ECO:0000256" key="2">
    <source>
        <dbReference type="ARBA" id="ARBA00023015"/>
    </source>
</evidence>
<dbReference type="KEGG" id="nia:A8C56_20660"/>
<reference evidence="7 8" key="1">
    <citation type="submission" date="2016-05" db="EMBL/GenBank/DDBJ databases">
        <title>Niabella ginsenosidivorans BS26 whole genome sequencing.</title>
        <authorList>
            <person name="Im W.T."/>
            <person name="Siddiqi M.Z."/>
        </authorList>
    </citation>
    <scope>NUCLEOTIDE SEQUENCE [LARGE SCALE GENOMIC DNA]</scope>
    <source>
        <strain evidence="7 8">BS26</strain>
    </source>
</reference>
<dbReference type="InterPro" id="IPR013325">
    <property type="entry name" value="RNA_pol_sigma_r2"/>
</dbReference>
<dbReference type="SUPFAM" id="SSF88659">
    <property type="entry name" value="Sigma3 and sigma4 domains of RNA polymerase sigma factors"/>
    <property type="match status" value="1"/>
</dbReference>
<dbReference type="Pfam" id="PF04542">
    <property type="entry name" value="Sigma70_r2"/>
    <property type="match status" value="1"/>
</dbReference>
<keyword evidence="3" id="KW-0731">Sigma factor</keyword>
<evidence type="ECO:0000313" key="7">
    <source>
        <dbReference type="EMBL" id="ANH83074.1"/>
    </source>
</evidence>
<protein>
    <recommendedName>
        <fullName evidence="9">RNA polymerase subunit sigma-24</fullName>
    </recommendedName>
</protein>
<dbReference type="OrthoDB" id="764619at2"/>
<evidence type="ECO:0000259" key="5">
    <source>
        <dbReference type="Pfam" id="PF04542"/>
    </source>
</evidence>
<dbReference type="EMBL" id="CP015772">
    <property type="protein sequence ID" value="ANH83074.1"/>
    <property type="molecule type" value="Genomic_DNA"/>
</dbReference>
<accession>A0A1A9I977</accession>
<comment type="similarity">
    <text evidence="1">Belongs to the sigma-70 factor family. ECF subfamily.</text>
</comment>
<dbReference type="InterPro" id="IPR013324">
    <property type="entry name" value="RNA_pol_sigma_r3/r4-like"/>
</dbReference>
<dbReference type="AlphaFoldDB" id="A0A1A9I977"/>
<dbReference type="Proteomes" id="UP000077667">
    <property type="component" value="Chromosome"/>
</dbReference>
<dbReference type="PANTHER" id="PTHR43133">
    <property type="entry name" value="RNA POLYMERASE ECF-TYPE SIGMA FACTO"/>
    <property type="match status" value="1"/>
</dbReference>